<name>A0A0H4T8H1_9BACT</name>
<keyword evidence="5" id="KW-0653">Protein transport</keyword>
<evidence type="ECO:0000256" key="3">
    <source>
        <dbReference type="ARBA" id="ARBA00022741"/>
    </source>
</evidence>
<evidence type="ECO:0000256" key="5">
    <source>
        <dbReference type="ARBA" id="ARBA00022927"/>
    </source>
</evidence>
<dbReference type="FunFam" id="3.40.50.300:FF:000398">
    <property type="entry name" value="Type IV pilus assembly ATPase PilB"/>
    <property type="match status" value="1"/>
</dbReference>
<dbReference type="GO" id="GO:0015627">
    <property type="term" value="C:type II protein secretion system complex"/>
    <property type="evidence" value="ECO:0007669"/>
    <property type="project" value="InterPro"/>
</dbReference>
<dbReference type="Gene3D" id="3.30.300.160">
    <property type="entry name" value="Type II secretion system, protein E, N-terminal domain"/>
    <property type="match status" value="1"/>
</dbReference>
<dbReference type="Pfam" id="PF05157">
    <property type="entry name" value="MshEN"/>
    <property type="match status" value="1"/>
</dbReference>
<feature type="domain" description="Bacterial type II secretion system protein E" evidence="10">
    <location>
        <begin position="403"/>
        <end position="417"/>
    </location>
</feature>
<evidence type="ECO:0000313" key="11">
    <source>
        <dbReference type="EMBL" id="AKQ04183.1"/>
    </source>
</evidence>
<dbReference type="EC" id="7.4.2.8" evidence="7"/>
<dbReference type="SMART" id="SM00382">
    <property type="entry name" value="AAA"/>
    <property type="match status" value="1"/>
</dbReference>
<dbReference type="GO" id="GO:0005524">
    <property type="term" value="F:ATP binding"/>
    <property type="evidence" value="ECO:0007669"/>
    <property type="project" value="UniProtKB-KW"/>
</dbReference>
<dbReference type="PANTHER" id="PTHR30258:SF2">
    <property type="entry name" value="COMG OPERON PROTEIN 1"/>
    <property type="match status" value="1"/>
</dbReference>
<dbReference type="PROSITE" id="PS00662">
    <property type="entry name" value="T2SP_E"/>
    <property type="match status" value="1"/>
</dbReference>
<comment type="similarity">
    <text evidence="1">Belongs to the GSP E family.</text>
</comment>
<evidence type="ECO:0000256" key="4">
    <source>
        <dbReference type="ARBA" id="ARBA00022840"/>
    </source>
</evidence>
<dbReference type="Pfam" id="PF00437">
    <property type="entry name" value="T2SSE"/>
    <property type="match status" value="1"/>
</dbReference>
<dbReference type="Gene3D" id="3.30.450.90">
    <property type="match status" value="1"/>
</dbReference>
<evidence type="ECO:0000256" key="9">
    <source>
        <dbReference type="SAM" id="MobiDB-lite"/>
    </source>
</evidence>
<evidence type="ECO:0000259" key="10">
    <source>
        <dbReference type="PROSITE" id="PS00662"/>
    </source>
</evidence>
<keyword evidence="3" id="KW-0547">Nucleotide-binding</keyword>
<evidence type="ECO:0000256" key="7">
    <source>
        <dbReference type="ARBA" id="ARBA00024382"/>
    </source>
</evidence>
<organism evidence="11">
    <name type="scientific">uncultured bacterium Rifle_16ft_4_minimus_4226</name>
    <dbReference type="NCBI Taxonomy" id="1665160"/>
    <lineage>
        <taxon>Bacteria</taxon>
        <taxon>environmental samples</taxon>
    </lineage>
</organism>
<sequence length="584" mass="65338">MLAVDDIFQPEGGHFRSLMGQKLLSRQLKDFSFTILNQVKAKVGLDSFPKEPPALKSNNKKSTSPQDGSEEEMVQELSQQFGLSYLSILQYPETPYRCDRLSYKFLKQNKVFPLTLRDNLLTIAVTDPRDVSTLDAIRLATGYQLDLCLSTERDILESLEKFYGAGTDTMDEIIEDIETTDLDTISEEEDVDHLRDMASEAPVIRLVNMIITRAIESRASDIHIEPFERDLKVRYRIDGMLHDVESPPRRLKAAITSRVKIMAKLNIAERRLPQDGRLKLRVAGKEIDFRVSTIPTLFGESIVMRLLSRESLILNLEELGFPPKPLATFENLIKRPYGMILVTGPTGSGKTTTLYAALDKINCPDKKIITVEDPVEYQLHGVNQIQVKPQIGLTFASGLRSIVRQDPDIILIGEIRDAETAEIAIQSALTGHLVFSTLHTNDASGAITRLLEMGVEDYLLASSLIGVLGQRLVRVICPYCKEPLPVQETIKEGIPGVLSDKPAIYQGKGCEHCTYTGYLGRSGIFEILPITDEIKNLILKRADATTIKDLALKQGMITLRDDGWRKAREGITTVAEVLRVTQEE</sequence>
<dbReference type="FunFam" id="3.30.450.90:FF:000001">
    <property type="entry name" value="Type II secretion system ATPase GspE"/>
    <property type="match status" value="1"/>
</dbReference>
<keyword evidence="2" id="KW-0813">Transport</keyword>
<proteinExistence type="inferred from homology"/>
<keyword evidence="4" id="KW-0067">ATP-binding</keyword>
<dbReference type="GO" id="GO:0008564">
    <property type="term" value="F:protein-exporting ATPase activity"/>
    <property type="evidence" value="ECO:0007669"/>
    <property type="project" value="UniProtKB-EC"/>
</dbReference>
<dbReference type="AlphaFoldDB" id="A0A0H4T8H1"/>
<feature type="region of interest" description="Disordered" evidence="9">
    <location>
        <begin position="50"/>
        <end position="73"/>
    </location>
</feature>
<dbReference type="InterPro" id="IPR007831">
    <property type="entry name" value="T2SS_GspE_N"/>
</dbReference>
<dbReference type="GO" id="GO:0005886">
    <property type="term" value="C:plasma membrane"/>
    <property type="evidence" value="ECO:0007669"/>
    <property type="project" value="TreeGrafter"/>
</dbReference>
<dbReference type="InterPro" id="IPR037257">
    <property type="entry name" value="T2SS_E_N_sf"/>
</dbReference>
<dbReference type="CDD" id="cd01129">
    <property type="entry name" value="PulE-GspE-like"/>
    <property type="match status" value="1"/>
</dbReference>
<evidence type="ECO:0000256" key="1">
    <source>
        <dbReference type="ARBA" id="ARBA00006611"/>
    </source>
</evidence>
<evidence type="ECO:0000256" key="8">
    <source>
        <dbReference type="ARBA" id="ARBA00034006"/>
    </source>
</evidence>
<keyword evidence="6" id="KW-1278">Translocase</keyword>
<protein>
    <recommendedName>
        <fullName evidence="7">protein-secreting ATPase</fullName>
        <ecNumber evidence="7">7.4.2.8</ecNumber>
    </recommendedName>
</protein>
<dbReference type="SUPFAM" id="SSF160246">
    <property type="entry name" value="EspE N-terminal domain-like"/>
    <property type="match status" value="1"/>
</dbReference>
<dbReference type="GO" id="GO:0015628">
    <property type="term" value="P:protein secretion by the type II secretion system"/>
    <property type="evidence" value="ECO:0007669"/>
    <property type="project" value="InterPro"/>
</dbReference>
<comment type="catalytic activity">
    <reaction evidence="8">
        <text>ATP + H2O + cellular proteinSide 1 = ADP + phosphate + cellular proteinSide 2.</text>
        <dbReference type="EC" id="7.4.2.8"/>
    </reaction>
</comment>
<dbReference type="SUPFAM" id="SSF52540">
    <property type="entry name" value="P-loop containing nucleoside triphosphate hydrolases"/>
    <property type="match status" value="1"/>
</dbReference>
<dbReference type="InterPro" id="IPR013369">
    <property type="entry name" value="T2SS_GspE"/>
</dbReference>
<dbReference type="EMBL" id="KT007030">
    <property type="protein sequence ID" value="AKQ04183.1"/>
    <property type="molecule type" value="Genomic_DNA"/>
</dbReference>
<dbReference type="InterPro" id="IPR001482">
    <property type="entry name" value="T2SS/T4SS_dom"/>
</dbReference>
<dbReference type="PANTHER" id="PTHR30258">
    <property type="entry name" value="TYPE II SECRETION SYSTEM PROTEIN GSPE-RELATED"/>
    <property type="match status" value="1"/>
</dbReference>
<accession>A0A0H4T8H1</accession>
<dbReference type="GO" id="GO:0016887">
    <property type="term" value="F:ATP hydrolysis activity"/>
    <property type="evidence" value="ECO:0007669"/>
    <property type="project" value="TreeGrafter"/>
</dbReference>
<evidence type="ECO:0000256" key="6">
    <source>
        <dbReference type="ARBA" id="ARBA00022967"/>
    </source>
</evidence>
<feature type="compositionally biased region" description="Polar residues" evidence="9">
    <location>
        <begin position="56"/>
        <end position="67"/>
    </location>
</feature>
<dbReference type="InterPro" id="IPR003593">
    <property type="entry name" value="AAA+_ATPase"/>
</dbReference>
<dbReference type="InterPro" id="IPR027417">
    <property type="entry name" value="P-loop_NTPase"/>
</dbReference>
<evidence type="ECO:0000256" key="2">
    <source>
        <dbReference type="ARBA" id="ARBA00022448"/>
    </source>
</evidence>
<reference evidence="11" key="1">
    <citation type="journal article" date="2015" name="ISME J.">
        <title>Aquifer environment selects for microbial species cohorts in sediment and groundwater.</title>
        <authorList>
            <person name="Hug L.A."/>
            <person name="Thomas B.C."/>
            <person name="Brown C.T."/>
            <person name="Frischkorn K.R."/>
            <person name="Williams K.H."/>
            <person name="Tringe S.G."/>
            <person name="Banfield J.F."/>
        </authorList>
    </citation>
    <scope>NUCLEOTIDE SEQUENCE</scope>
</reference>
<dbReference type="Gene3D" id="3.40.50.300">
    <property type="entry name" value="P-loop containing nucleotide triphosphate hydrolases"/>
    <property type="match status" value="1"/>
</dbReference>
<dbReference type="NCBIfam" id="TIGR02533">
    <property type="entry name" value="type_II_gspE"/>
    <property type="match status" value="1"/>
</dbReference>